<keyword evidence="1" id="KW-0805">Transcription regulation</keyword>
<dbReference type="GO" id="GO:0045892">
    <property type="term" value="P:negative regulation of DNA-templated transcription"/>
    <property type="evidence" value="ECO:0007669"/>
    <property type="project" value="TreeGrafter"/>
</dbReference>
<name>A0A1I4LVB6_9FIRM</name>
<protein>
    <submittedName>
        <fullName evidence="6">Transcriptional regulator, IclR family</fullName>
    </submittedName>
</protein>
<evidence type="ECO:0000256" key="2">
    <source>
        <dbReference type="ARBA" id="ARBA00023125"/>
    </source>
</evidence>
<dbReference type="InterPro" id="IPR036388">
    <property type="entry name" value="WH-like_DNA-bd_sf"/>
</dbReference>
<dbReference type="InterPro" id="IPR036390">
    <property type="entry name" value="WH_DNA-bd_sf"/>
</dbReference>
<dbReference type="PROSITE" id="PS51078">
    <property type="entry name" value="ICLR_ED"/>
    <property type="match status" value="1"/>
</dbReference>
<evidence type="ECO:0000256" key="3">
    <source>
        <dbReference type="ARBA" id="ARBA00023163"/>
    </source>
</evidence>
<dbReference type="SMART" id="SM00346">
    <property type="entry name" value="HTH_ICLR"/>
    <property type="match status" value="1"/>
</dbReference>
<proteinExistence type="predicted"/>
<dbReference type="InterPro" id="IPR029016">
    <property type="entry name" value="GAF-like_dom_sf"/>
</dbReference>
<dbReference type="EMBL" id="FOTI01000044">
    <property type="protein sequence ID" value="SFL94891.1"/>
    <property type="molecule type" value="Genomic_DNA"/>
</dbReference>
<keyword evidence="3" id="KW-0804">Transcription</keyword>
<dbReference type="Pfam" id="PF01614">
    <property type="entry name" value="IclR_C"/>
    <property type="match status" value="1"/>
</dbReference>
<sequence>MVHNPTYRVISILQAVSNHQDGFTLSELTKETDIPLGTISPILKTLLDYRFLELDSSTNKYTIGIQSYYIGSSFVSKNSTLDLIRQEMNSLSNDCNETCQLGILKKGQVFYLIKVEGQEPIRIVSEVGKTLPAYTTALGKAILSRYTETELESLYPAGLKALTSNTITDMELLKKQLKDVKATGFAIENGESGEDTSCIAVPICQNHEIVAGLSVVYPSFRETKEKQDFIKTALLKYKSNIEKILVEHNLI</sequence>
<dbReference type="InterPro" id="IPR050707">
    <property type="entry name" value="HTH_MetabolicPath_Reg"/>
</dbReference>
<dbReference type="Gene3D" id="3.30.450.40">
    <property type="match status" value="1"/>
</dbReference>
<evidence type="ECO:0000259" key="5">
    <source>
        <dbReference type="PROSITE" id="PS51078"/>
    </source>
</evidence>
<dbReference type="InterPro" id="IPR005471">
    <property type="entry name" value="Tscrpt_reg_IclR_N"/>
</dbReference>
<dbReference type="PANTHER" id="PTHR30136:SF24">
    <property type="entry name" value="HTH-TYPE TRANSCRIPTIONAL REPRESSOR ALLR"/>
    <property type="match status" value="1"/>
</dbReference>
<dbReference type="InterPro" id="IPR014757">
    <property type="entry name" value="Tscrpt_reg_IclR_C"/>
</dbReference>
<dbReference type="GO" id="GO:0003677">
    <property type="term" value="F:DNA binding"/>
    <property type="evidence" value="ECO:0007669"/>
    <property type="project" value="UniProtKB-KW"/>
</dbReference>
<evidence type="ECO:0000256" key="1">
    <source>
        <dbReference type="ARBA" id="ARBA00023015"/>
    </source>
</evidence>
<gene>
    <name evidence="6" type="ORF">SAMN02983006_02422</name>
</gene>
<feature type="domain" description="HTH iclR-type" evidence="4">
    <location>
        <begin position="3"/>
        <end position="65"/>
    </location>
</feature>
<keyword evidence="2" id="KW-0238">DNA-binding</keyword>
<dbReference type="SUPFAM" id="SSF55781">
    <property type="entry name" value="GAF domain-like"/>
    <property type="match status" value="1"/>
</dbReference>
<dbReference type="OrthoDB" id="9791752at2"/>
<dbReference type="AlphaFoldDB" id="A0A1I4LVB6"/>
<feature type="domain" description="IclR-ED" evidence="5">
    <location>
        <begin position="66"/>
        <end position="247"/>
    </location>
</feature>
<evidence type="ECO:0000259" key="4">
    <source>
        <dbReference type="PROSITE" id="PS51077"/>
    </source>
</evidence>
<dbReference type="GO" id="GO:0003700">
    <property type="term" value="F:DNA-binding transcription factor activity"/>
    <property type="evidence" value="ECO:0007669"/>
    <property type="project" value="TreeGrafter"/>
</dbReference>
<dbReference type="PANTHER" id="PTHR30136">
    <property type="entry name" value="HELIX-TURN-HELIX TRANSCRIPTIONAL REGULATOR, ICLR FAMILY"/>
    <property type="match status" value="1"/>
</dbReference>
<dbReference type="PROSITE" id="PS51077">
    <property type="entry name" value="HTH_ICLR"/>
    <property type="match status" value="1"/>
</dbReference>
<dbReference type="Pfam" id="PF09339">
    <property type="entry name" value="HTH_IclR"/>
    <property type="match status" value="1"/>
</dbReference>
<reference evidence="6 7" key="1">
    <citation type="submission" date="2016-10" db="EMBL/GenBank/DDBJ databases">
        <authorList>
            <person name="de Groot N.N."/>
        </authorList>
    </citation>
    <scope>NUCLEOTIDE SEQUENCE [LARGE SCALE GENOMIC DNA]</scope>
    <source>
        <strain evidence="6 7">ATCC 51327</strain>
    </source>
</reference>
<evidence type="ECO:0000313" key="6">
    <source>
        <dbReference type="EMBL" id="SFL94891.1"/>
    </source>
</evidence>
<evidence type="ECO:0000313" key="7">
    <source>
        <dbReference type="Proteomes" id="UP000199006"/>
    </source>
</evidence>
<dbReference type="STRING" id="29563.SAMN02983006_02422"/>
<accession>A0A1I4LVB6</accession>
<keyword evidence="7" id="KW-1185">Reference proteome</keyword>
<dbReference type="Proteomes" id="UP000199006">
    <property type="component" value="Unassembled WGS sequence"/>
</dbReference>
<dbReference type="Gene3D" id="1.10.10.10">
    <property type="entry name" value="Winged helix-like DNA-binding domain superfamily/Winged helix DNA-binding domain"/>
    <property type="match status" value="1"/>
</dbReference>
<dbReference type="SUPFAM" id="SSF46785">
    <property type="entry name" value="Winged helix' DNA-binding domain"/>
    <property type="match status" value="1"/>
</dbReference>
<dbReference type="RefSeq" id="WP_089862443.1">
    <property type="nucleotide sequence ID" value="NZ_FOTI01000044.1"/>
</dbReference>
<organism evidence="6 7">
    <name type="scientific">Halanaerobium salsuginis</name>
    <dbReference type="NCBI Taxonomy" id="29563"/>
    <lineage>
        <taxon>Bacteria</taxon>
        <taxon>Bacillati</taxon>
        <taxon>Bacillota</taxon>
        <taxon>Clostridia</taxon>
        <taxon>Halanaerobiales</taxon>
        <taxon>Halanaerobiaceae</taxon>
        <taxon>Halanaerobium</taxon>
    </lineage>
</organism>